<name>A0ABX0J1V6_9BACL</name>
<evidence type="ECO:0000313" key="3">
    <source>
        <dbReference type="Proteomes" id="UP001165962"/>
    </source>
</evidence>
<keyword evidence="3" id="KW-1185">Reference proteome</keyword>
<evidence type="ECO:0000313" key="2">
    <source>
        <dbReference type="EMBL" id="NHN29416.1"/>
    </source>
</evidence>
<dbReference type="EMBL" id="JAAOIW010000002">
    <property type="protein sequence ID" value="NHN29416.1"/>
    <property type="molecule type" value="Genomic_DNA"/>
</dbReference>
<keyword evidence="1" id="KW-0812">Transmembrane</keyword>
<dbReference type="Proteomes" id="UP001165962">
    <property type="component" value="Unassembled WGS sequence"/>
</dbReference>
<dbReference type="RefSeq" id="WP_166147353.1">
    <property type="nucleotide sequence ID" value="NZ_JAAOIW010000002.1"/>
</dbReference>
<accession>A0ABX0J1V6</accession>
<protein>
    <submittedName>
        <fullName evidence="2">Uncharacterized protein</fullName>
    </submittedName>
</protein>
<evidence type="ECO:0000256" key="1">
    <source>
        <dbReference type="SAM" id="Phobius"/>
    </source>
</evidence>
<sequence>MPILLYLLLPGLSVAMILVVFYCWSMRDYHTYDSLGLKRKDARQLAASHKPYIV</sequence>
<organism evidence="2 3">
    <name type="scientific">Paenibacillus agricola</name>
    <dbReference type="NCBI Taxonomy" id="2716264"/>
    <lineage>
        <taxon>Bacteria</taxon>
        <taxon>Bacillati</taxon>
        <taxon>Bacillota</taxon>
        <taxon>Bacilli</taxon>
        <taxon>Bacillales</taxon>
        <taxon>Paenibacillaceae</taxon>
        <taxon>Paenibacillus</taxon>
    </lineage>
</organism>
<gene>
    <name evidence="2" type="ORF">G9U52_06175</name>
</gene>
<reference evidence="2" key="1">
    <citation type="submission" date="2020-03" db="EMBL/GenBank/DDBJ databases">
        <title>Draft sequencing of Paenibacilllus sp. S3N08.</title>
        <authorList>
            <person name="Kim D.-U."/>
        </authorList>
    </citation>
    <scope>NUCLEOTIDE SEQUENCE</scope>
    <source>
        <strain evidence="2">S3N08</strain>
    </source>
</reference>
<keyword evidence="1" id="KW-0472">Membrane</keyword>
<feature type="transmembrane region" description="Helical" evidence="1">
    <location>
        <begin position="6"/>
        <end position="24"/>
    </location>
</feature>
<comment type="caution">
    <text evidence="2">The sequence shown here is derived from an EMBL/GenBank/DDBJ whole genome shotgun (WGS) entry which is preliminary data.</text>
</comment>
<keyword evidence="1" id="KW-1133">Transmembrane helix</keyword>
<proteinExistence type="predicted"/>